<comment type="caution">
    <text evidence="1">The sequence shown here is derived from an EMBL/GenBank/DDBJ whole genome shotgun (WGS) entry which is preliminary data.</text>
</comment>
<dbReference type="RefSeq" id="WP_088648139.1">
    <property type="nucleotide sequence ID" value="NZ_AQQR01000001.1"/>
</dbReference>
<evidence type="ECO:0000313" key="1">
    <source>
        <dbReference type="EMBL" id="OWU77517.1"/>
    </source>
</evidence>
<dbReference type="InterPro" id="IPR006450">
    <property type="entry name" value="Phage_HK97_gp6-like"/>
</dbReference>
<dbReference type="Proteomes" id="UP000215377">
    <property type="component" value="Unassembled WGS sequence"/>
</dbReference>
<dbReference type="AlphaFoldDB" id="A0A225NVV5"/>
<dbReference type="EMBL" id="AQQR01000001">
    <property type="protein sequence ID" value="OWU77517.1"/>
    <property type="molecule type" value="Genomic_DNA"/>
</dbReference>
<dbReference type="OrthoDB" id="8478788at2"/>
<dbReference type="InterPro" id="IPR011738">
    <property type="entry name" value="Phage_CHP"/>
</dbReference>
<organism evidence="1 2">
    <name type="scientific">Marinibacterium profundimaris</name>
    <dbReference type="NCBI Taxonomy" id="1679460"/>
    <lineage>
        <taxon>Bacteria</taxon>
        <taxon>Pseudomonadati</taxon>
        <taxon>Pseudomonadota</taxon>
        <taxon>Alphaproteobacteria</taxon>
        <taxon>Rhodobacterales</taxon>
        <taxon>Paracoccaceae</taxon>
        <taxon>Marinibacterium</taxon>
    </lineage>
</organism>
<gene>
    <name evidence="1" type="ORF">ATO3_02130</name>
</gene>
<dbReference type="CDD" id="cd08054">
    <property type="entry name" value="gp6"/>
    <property type="match status" value="1"/>
</dbReference>
<evidence type="ECO:0000313" key="2">
    <source>
        <dbReference type="Proteomes" id="UP000215377"/>
    </source>
</evidence>
<proteinExistence type="predicted"/>
<sequence>MMLIEETTFADEVLPVEEFKAHLKVGTGFEDDSLQDGTLITFLRAALSAIEARTGKALIARDFAWTIHEWANPMGEAFPVAPVGSIVEIRTLDADGGQEVLDTTRVRIEADMHRPILRPRGALLPNVPGYGSVTVRFTAGMSADWAGLPSDLRHAVLMLAAHYYEYRDDTSLSDGCMPFGVTSLIQRYRPLRLTMGAGQ</sequence>
<dbReference type="Gene3D" id="1.10.3230.30">
    <property type="entry name" value="Phage gp6-like head-tail connector protein"/>
    <property type="match status" value="1"/>
</dbReference>
<dbReference type="NCBIfam" id="TIGR01560">
    <property type="entry name" value="put_DNA_pack"/>
    <property type="match status" value="1"/>
</dbReference>
<reference evidence="1 2" key="1">
    <citation type="submission" date="2013-04" db="EMBL/GenBank/DDBJ databases">
        <title>Oceanicola sp. 22II1-22F33 Genome Sequencing.</title>
        <authorList>
            <person name="Lai Q."/>
            <person name="Li G."/>
            <person name="Shao Z."/>
        </authorList>
    </citation>
    <scope>NUCLEOTIDE SEQUENCE [LARGE SCALE GENOMIC DNA]</scope>
    <source>
        <strain evidence="1 2">22II1-22F33</strain>
    </source>
</reference>
<accession>A0A225NVV5</accession>
<dbReference type="NCBIfam" id="TIGR02215">
    <property type="entry name" value="phage_chp_gp8"/>
    <property type="match status" value="1"/>
</dbReference>
<name>A0A225NVV5_9RHOB</name>
<keyword evidence="2" id="KW-1185">Reference proteome</keyword>
<protein>
    <submittedName>
        <fullName evidence="1">Gene transfer agent protein</fullName>
    </submittedName>
</protein>